<organism evidence="4">
    <name type="scientific">Echinostoma caproni</name>
    <dbReference type="NCBI Taxonomy" id="27848"/>
    <lineage>
        <taxon>Eukaryota</taxon>
        <taxon>Metazoa</taxon>
        <taxon>Spiralia</taxon>
        <taxon>Lophotrochozoa</taxon>
        <taxon>Platyhelminthes</taxon>
        <taxon>Trematoda</taxon>
        <taxon>Digenea</taxon>
        <taxon>Plagiorchiida</taxon>
        <taxon>Echinostomata</taxon>
        <taxon>Echinostomatoidea</taxon>
        <taxon>Echinostomatidae</taxon>
        <taxon>Echinostoma</taxon>
    </lineage>
</organism>
<dbReference type="SMART" id="SM00320">
    <property type="entry name" value="WD40"/>
    <property type="match status" value="3"/>
</dbReference>
<dbReference type="Pfam" id="PF00400">
    <property type="entry name" value="WD40"/>
    <property type="match status" value="3"/>
</dbReference>
<evidence type="ECO:0000313" key="2">
    <source>
        <dbReference type="EMBL" id="VDP79555.1"/>
    </source>
</evidence>
<dbReference type="AlphaFoldDB" id="A0A183AIT1"/>
<feature type="repeat" description="WD" evidence="1">
    <location>
        <begin position="70"/>
        <end position="113"/>
    </location>
</feature>
<accession>A0A183AIT1</accession>
<reference evidence="4" key="1">
    <citation type="submission" date="2016-06" db="UniProtKB">
        <authorList>
            <consortium name="WormBaseParasite"/>
        </authorList>
    </citation>
    <scope>IDENTIFICATION</scope>
</reference>
<dbReference type="Proteomes" id="UP000272942">
    <property type="component" value="Unassembled WGS sequence"/>
</dbReference>
<dbReference type="InterPro" id="IPR036322">
    <property type="entry name" value="WD40_repeat_dom_sf"/>
</dbReference>
<evidence type="ECO:0000313" key="4">
    <source>
        <dbReference type="WBParaSite" id="ECPE_0000687901-mRNA-1"/>
    </source>
</evidence>
<dbReference type="PANTHER" id="PTHR45589:SF1">
    <property type="entry name" value="WD REPEAT DOMAIN 62, ISOFORM G"/>
    <property type="match status" value="1"/>
</dbReference>
<name>A0A183AIT1_9TREM</name>
<dbReference type="Gene3D" id="2.130.10.10">
    <property type="entry name" value="YVTN repeat-like/Quinoprotein amine dehydrogenase"/>
    <property type="match status" value="1"/>
</dbReference>
<dbReference type="WBParaSite" id="ECPE_0000687901-mRNA-1">
    <property type="protein sequence ID" value="ECPE_0000687901-mRNA-1"/>
    <property type="gene ID" value="ECPE_0000687901"/>
</dbReference>
<dbReference type="InterPro" id="IPR001680">
    <property type="entry name" value="WD40_rpt"/>
</dbReference>
<dbReference type="SUPFAM" id="SSF50978">
    <property type="entry name" value="WD40 repeat-like"/>
    <property type="match status" value="1"/>
</dbReference>
<protein>
    <submittedName>
        <fullName evidence="4">WD_REPEATS_REGION domain-containing protein</fullName>
    </submittedName>
</protein>
<evidence type="ECO:0000313" key="3">
    <source>
        <dbReference type="Proteomes" id="UP000272942"/>
    </source>
</evidence>
<sequence length="162" mass="18166">MCSASRSRCVVVIRQLTGGDRQYFIQNASKKPLTAVEFSPDGKFIATGESGHQPMVRLWNVADGTQLAEFAGHHFRVVAVRFSPSARYLVSLGSPEDNTLYVWDRASGQRLASAKITNKVNGVAFSPTGQFFVTVGVRHVRYWYLEPRRNRVSDWLVLTDMV</sequence>
<dbReference type="PANTHER" id="PTHR45589">
    <property type="entry name" value="WD REPEAT DOMAIN 62, ISOFORM G"/>
    <property type="match status" value="1"/>
</dbReference>
<keyword evidence="1" id="KW-0853">WD repeat</keyword>
<proteinExistence type="predicted"/>
<dbReference type="PROSITE" id="PS50082">
    <property type="entry name" value="WD_REPEATS_2"/>
    <property type="match status" value="1"/>
</dbReference>
<dbReference type="EMBL" id="UZAN01043907">
    <property type="protein sequence ID" value="VDP79555.1"/>
    <property type="molecule type" value="Genomic_DNA"/>
</dbReference>
<gene>
    <name evidence="2" type="ORF">ECPE_LOCUS6869</name>
</gene>
<keyword evidence="3" id="KW-1185">Reference proteome</keyword>
<dbReference type="InterPro" id="IPR015943">
    <property type="entry name" value="WD40/YVTN_repeat-like_dom_sf"/>
</dbReference>
<reference evidence="2 3" key="2">
    <citation type="submission" date="2018-11" db="EMBL/GenBank/DDBJ databases">
        <authorList>
            <consortium name="Pathogen Informatics"/>
        </authorList>
    </citation>
    <scope>NUCLEOTIDE SEQUENCE [LARGE SCALE GENOMIC DNA]</scope>
    <source>
        <strain evidence="2 3">Egypt</strain>
    </source>
</reference>
<evidence type="ECO:0000256" key="1">
    <source>
        <dbReference type="PROSITE-ProRule" id="PRU00221"/>
    </source>
</evidence>
<dbReference type="InterPro" id="IPR052779">
    <property type="entry name" value="WDR62"/>
</dbReference>
<dbReference type="OrthoDB" id="6154712at2759"/>